<dbReference type="EMBL" id="CP020925">
    <property type="protein sequence ID" value="ATP20788.1"/>
    <property type="molecule type" value="Genomic_DNA"/>
</dbReference>
<evidence type="ECO:0000313" key="2">
    <source>
        <dbReference type="Proteomes" id="UP000037029"/>
    </source>
</evidence>
<dbReference type="Proteomes" id="UP000037029">
    <property type="component" value="Chromosome"/>
</dbReference>
<accession>A0A2D1R7G1</accession>
<organism evidence="1 2">
    <name type="scientific">Sphingobium yanoikuyae</name>
    <name type="common">Sphingomonas yanoikuyae</name>
    <dbReference type="NCBI Taxonomy" id="13690"/>
    <lineage>
        <taxon>Bacteria</taxon>
        <taxon>Pseudomonadati</taxon>
        <taxon>Pseudomonadota</taxon>
        <taxon>Alphaproteobacteria</taxon>
        <taxon>Sphingomonadales</taxon>
        <taxon>Sphingomonadaceae</taxon>
        <taxon>Sphingobium</taxon>
    </lineage>
</organism>
<proteinExistence type="predicted"/>
<sequence>MSTCLRCVHFLEGGVNPSSMSPGHAERNDDVGLCRRYPPRWTQDTTDDGGSFDFPAIHQDHRCGEFQPRISI</sequence>
<reference evidence="1 2" key="1">
    <citation type="submission" date="2017-04" db="EMBL/GenBank/DDBJ databases">
        <title>Characterization, genome and methylation analysis of a phthalic acid esters degrading strain Sphingobium yanoikuyae SHJ.</title>
        <authorList>
            <person name="Feng L."/>
        </authorList>
    </citation>
    <scope>NUCLEOTIDE SEQUENCE [LARGE SCALE GENOMIC DNA]</scope>
    <source>
        <strain evidence="1 2">SHJ</strain>
    </source>
</reference>
<gene>
    <name evidence="1" type="ORF">BV87_22005</name>
</gene>
<dbReference type="AlphaFoldDB" id="A0A2D1R7G1"/>
<protein>
    <submittedName>
        <fullName evidence="1">Uncharacterized protein</fullName>
    </submittedName>
</protein>
<evidence type="ECO:0000313" key="1">
    <source>
        <dbReference type="EMBL" id="ATP20788.1"/>
    </source>
</evidence>
<name>A0A2D1R7G1_SPHYA</name>